<evidence type="ECO:0000256" key="8">
    <source>
        <dbReference type="RuleBase" id="RU363032"/>
    </source>
</evidence>
<dbReference type="Gene3D" id="3.40.190.10">
    <property type="entry name" value="Periplasmic binding protein-like II"/>
    <property type="match status" value="1"/>
</dbReference>
<dbReference type="InterPro" id="IPR000515">
    <property type="entry name" value="MetI-like"/>
</dbReference>
<comment type="similarity">
    <text evidence="8">Belongs to the binding-protein-dependent transport system permease family.</text>
</comment>
<dbReference type="PANTHER" id="PTHR30177:SF4">
    <property type="entry name" value="OSMOPROTECTANT IMPORT PERMEASE PROTEIN OSMW"/>
    <property type="match status" value="1"/>
</dbReference>
<dbReference type="SUPFAM" id="SSF53850">
    <property type="entry name" value="Periplasmic binding protein-like II"/>
    <property type="match status" value="1"/>
</dbReference>
<evidence type="ECO:0000256" key="7">
    <source>
        <dbReference type="ARBA" id="ARBA00035652"/>
    </source>
</evidence>
<reference evidence="10 11" key="1">
    <citation type="submission" date="2018-09" db="EMBL/GenBank/DDBJ databases">
        <title>Sphingomonas peninsula sp. nov., isolated from fildes peninsula, Antarctic soil.</title>
        <authorList>
            <person name="Yingchao G."/>
        </authorList>
    </citation>
    <scope>NUCLEOTIDE SEQUENCE [LARGE SCALE GENOMIC DNA]</scope>
    <source>
        <strain evidence="10 11">YZ-8</strain>
    </source>
</reference>
<dbReference type="EMBL" id="CP032829">
    <property type="protein sequence ID" value="AYJ86281.1"/>
    <property type="molecule type" value="Genomic_DNA"/>
</dbReference>
<dbReference type="PANTHER" id="PTHR30177">
    <property type="entry name" value="GLYCINE BETAINE/L-PROLINE TRANSPORT SYSTEM PERMEASE PROTEIN PROW"/>
    <property type="match status" value="1"/>
</dbReference>
<dbReference type="AlphaFoldDB" id="A0A494TKD9"/>
<feature type="transmembrane region" description="Helical" evidence="8">
    <location>
        <begin position="75"/>
        <end position="99"/>
    </location>
</feature>
<evidence type="ECO:0000256" key="2">
    <source>
        <dbReference type="ARBA" id="ARBA00022448"/>
    </source>
</evidence>
<dbReference type="Proteomes" id="UP000276254">
    <property type="component" value="Chromosome"/>
</dbReference>
<comment type="subcellular location">
    <subcellularLocation>
        <location evidence="1 8">Cell membrane</location>
        <topology evidence="1 8">Multi-pass membrane protein</topology>
    </subcellularLocation>
</comment>
<dbReference type="InterPro" id="IPR007210">
    <property type="entry name" value="ABC_Gly_betaine_transp_sub-bd"/>
</dbReference>
<sequence>MNWSSALERLPPLLASHILLAASALLLGLIIALPVGVYATRHPRFGRIALGFASLVQTIPSLALLALFYPLLLAISAFVSVPALGFLPSLLALALYALLPILRNTVIALNGIDPEVIEAADGIGMTSAQKLRIVEAPLALPVIMGGIRTAAVWTIGAATLSTTVGQPSLGDIIFSGLQTQNWVLVLTGCIAAAGLALAVDGLLAVAERGLATRRRWLWIIPLAVAVLVPTAIAVSRAAPAPTITIGAKNFSEQYILARVIGHQLEAAGYRVRYKENLGSAVVFDALSGNDVDVYVEYAGTLWTSAMKRSDVPSKPDMDRAVGQWVLRNHGVTSLGPLGFENAYALALPGDLARRRGLKSLSDLTAAAPDLTLGADLEFLDRPEWGAIRRAYALDFKGTRAFAPTFMYAALKSHDADVISAFSSDGRIAADGLVVLTDPRNAIPGYDALLLIGPKASGNARLLATLRPLVDAIPVDAMRHANLMVDGPEKASTEAAAAWLEAAIAAKPAR</sequence>
<comment type="similarity">
    <text evidence="6">In the C-terminal section; belongs to the OsmX family.</text>
</comment>
<keyword evidence="5 8" id="KW-0472">Membrane</keyword>
<protein>
    <submittedName>
        <fullName evidence="10">ABC transporter permease subunit</fullName>
    </submittedName>
</protein>
<evidence type="ECO:0000256" key="6">
    <source>
        <dbReference type="ARBA" id="ARBA00035642"/>
    </source>
</evidence>
<keyword evidence="4 8" id="KW-1133">Transmembrane helix</keyword>
<evidence type="ECO:0000313" key="10">
    <source>
        <dbReference type="EMBL" id="AYJ86281.1"/>
    </source>
</evidence>
<feature type="transmembrane region" description="Helical" evidence="8">
    <location>
        <begin position="182"/>
        <end position="204"/>
    </location>
</feature>
<feature type="transmembrane region" description="Helical" evidence="8">
    <location>
        <begin position="138"/>
        <end position="162"/>
    </location>
</feature>
<evidence type="ECO:0000256" key="5">
    <source>
        <dbReference type="ARBA" id="ARBA00023136"/>
    </source>
</evidence>
<organism evidence="10 11">
    <name type="scientific">Sphingomonas paeninsulae</name>
    <dbReference type="NCBI Taxonomy" id="2319844"/>
    <lineage>
        <taxon>Bacteria</taxon>
        <taxon>Pseudomonadati</taxon>
        <taxon>Pseudomonadota</taxon>
        <taxon>Alphaproteobacteria</taxon>
        <taxon>Sphingomonadales</taxon>
        <taxon>Sphingomonadaceae</taxon>
        <taxon>Sphingomonas</taxon>
    </lineage>
</organism>
<name>A0A494TKD9_SPHPE</name>
<feature type="transmembrane region" description="Helical" evidence="8">
    <location>
        <begin position="48"/>
        <end position="69"/>
    </location>
</feature>
<dbReference type="GO" id="GO:0043190">
    <property type="term" value="C:ATP-binding cassette (ABC) transporter complex"/>
    <property type="evidence" value="ECO:0007669"/>
    <property type="project" value="InterPro"/>
</dbReference>
<evidence type="ECO:0000256" key="4">
    <source>
        <dbReference type="ARBA" id="ARBA00022989"/>
    </source>
</evidence>
<dbReference type="Gene3D" id="1.10.3720.10">
    <property type="entry name" value="MetI-like"/>
    <property type="match status" value="1"/>
</dbReference>
<evidence type="ECO:0000313" key="11">
    <source>
        <dbReference type="Proteomes" id="UP000276254"/>
    </source>
</evidence>
<dbReference type="Pfam" id="PF00528">
    <property type="entry name" value="BPD_transp_1"/>
    <property type="match status" value="1"/>
</dbReference>
<evidence type="ECO:0000256" key="3">
    <source>
        <dbReference type="ARBA" id="ARBA00022692"/>
    </source>
</evidence>
<keyword evidence="3 8" id="KW-0812">Transmembrane</keyword>
<gene>
    <name evidence="10" type="ORF">D3Y57_10300</name>
</gene>
<keyword evidence="11" id="KW-1185">Reference proteome</keyword>
<feature type="transmembrane region" description="Helical" evidence="8">
    <location>
        <begin position="216"/>
        <end position="234"/>
    </location>
</feature>
<evidence type="ECO:0000256" key="1">
    <source>
        <dbReference type="ARBA" id="ARBA00004651"/>
    </source>
</evidence>
<feature type="domain" description="ABC transmembrane type-1" evidence="9">
    <location>
        <begin position="14"/>
        <end position="203"/>
    </location>
</feature>
<dbReference type="OrthoDB" id="9801163at2"/>
<dbReference type="SUPFAM" id="SSF161098">
    <property type="entry name" value="MetI-like"/>
    <property type="match status" value="1"/>
</dbReference>
<comment type="similarity">
    <text evidence="7">In the N-terminal section; belongs to the binding-protein-dependent transport system permease family.</text>
</comment>
<dbReference type="GO" id="GO:0031460">
    <property type="term" value="P:glycine betaine transport"/>
    <property type="evidence" value="ECO:0007669"/>
    <property type="project" value="TreeGrafter"/>
</dbReference>
<dbReference type="GO" id="GO:0022857">
    <property type="term" value="F:transmembrane transporter activity"/>
    <property type="evidence" value="ECO:0007669"/>
    <property type="project" value="InterPro"/>
</dbReference>
<dbReference type="RefSeq" id="WP_121152905.1">
    <property type="nucleotide sequence ID" value="NZ_CP032829.1"/>
</dbReference>
<dbReference type="KEGG" id="spha:D3Y57_10300"/>
<dbReference type="CDD" id="cd06261">
    <property type="entry name" value="TM_PBP2"/>
    <property type="match status" value="1"/>
</dbReference>
<accession>A0A494TKD9</accession>
<dbReference type="InterPro" id="IPR051204">
    <property type="entry name" value="ABC_transp_perm/SBD"/>
</dbReference>
<dbReference type="Pfam" id="PF04069">
    <property type="entry name" value="OpuAC"/>
    <property type="match status" value="1"/>
</dbReference>
<dbReference type="PROSITE" id="PS50928">
    <property type="entry name" value="ABC_TM1"/>
    <property type="match status" value="1"/>
</dbReference>
<feature type="transmembrane region" description="Helical" evidence="8">
    <location>
        <begin position="12"/>
        <end position="36"/>
    </location>
</feature>
<keyword evidence="2 8" id="KW-0813">Transport</keyword>
<dbReference type="Gene3D" id="3.40.190.120">
    <property type="entry name" value="Osmoprotection protein (prox), domain 2"/>
    <property type="match status" value="1"/>
</dbReference>
<dbReference type="InterPro" id="IPR035906">
    <property type="entry name" value="MetI-like_sf"/>
</dbReference>
<evidence type="ECO:0000259" key="9">
    <source>
        <dbReference type="PROSITE" id="PS50928"/>
    </source>
</evidence>
<proteinExistence type="inferred from homology"/>